<comment type="caution">
    <text evidence="1">The sequence shown here is derived from an EMBL/GenBank/DDBJ whole genome shotgun (WGS) entry which is preliminary data.</text>
</comment>
<dbReference type="OrthoDB" id="2884789at2"/>
<dbReference type="AlphaFoldDB" id="A0A3N5BHH3"/>
<reference evidence="1 2" key="1">
    <citation type="submission" date="2018-11" db="EMBL/GenBank/DDBJ databases">
        <title>Genomic Encyclopedia of Type Strains, Phase IV (KMG-IV): sequencing the most valuable type-strain genomes for metagenomic binning, comparative biology and taxonomic classification.</title>
        <authorList>
            <person name="Goeker M."/>
        </authorList>
    </citation>
    <scope>NUCLEOTIDE SEQUENCE [LARGE SCALE GENOMIC DNA]</scope>
    <source>
        <strain evidence="1 2">DSM 18090</strain>
    </source>
</reference>
<proteinExistence type="predicted"/>
<evidence type="ECO:0000313" key="1">
    <source>
        <dbReference type="EMBL" id="RPF57033.1"/>
    </source>
</evidence>
<organism evidence="1 2">
    <name type="scientific">Aquisalibacillus elongatus</name>
    <dbReference type="NCBI Taxonomy" id="485577"/>
    <lineage>
        <taxon>Bacteria</taxon>
        <taxon>Bacillati</taxon>
        <taxon>Bacillota</taxon>
        <taxon>Bacilli</taxon>
        <taxon>Bacillales</taxon>
        <taxon>Bacillaceae</taxon>
        <taxon>Aquisalibacillus</taxon>
    </lineage>
</organism>
<dbReference type="RefSeq" id="WP_124218907.1">
    <property type="nucleotide sequence ID" value="NZ_RKRF01000002.1"/>
</dbReference>
<evidence type="ECO:0000313" key="2">
    <source>
        <dbReference type="Proteomes" id="UP000276443"/>
    </source>
</evidence>
<keyword evidence="2" id="KW-1185">Reference proteome</keyword>
<sequence>MNLTETDHFEKLDKKRLSILEDLVRYRALTTTQIKQRYFGGKGYHINNVLLGLRKKGYIKSRILKGSREGKKGYSYHRITNKGIELLLDHGKELNVIDVKDLYLRPTQLKYVLVANDIMMMLSNYGWKANDSRDVKQKYKIDRRSNILGELESPDGKQFGFYVFEHNSDMRTIARIQSELKSNLGKIKNYLFFTKGQQSFEKFLQYGHKTNLATGNDLKLISLKMGVELLSKFPTEQSWVDKLAEIYGFKVLSMDIPDDEEHQSFPILIEYKGETMYLADMSYSDLSLTRKLNTYLNSGYRWEKRRVFVTYMMDKSIELIGEDARTITHEQQISIEDYNEIKGE</sequence>
<dbReference type="Proteomes" id="UP000276443">
    <property type="component" value="Unassembled WGS sequence"/>
</dbReference>
<protein>
    <submittedName>
        <fullName evidence="1">Protein involved in plasmid replication-relaxation</fullName>
    </submittedName>
</protein>
<name>A0A3N5BHH3_9BACI</name>
<accession>A0A3N5BHH3</accession>
<dbReference type="EMBL" id="RKRF01000002">
    <property type="protein sequence ID" value="RPF57033.1"/>
    <property type="molecule type" value="Genomic_DNA"/>
</dbReference>
<gene>
    <name evidence="1" type="ORF">EDC24_0081</name>
</gene>